<proteinExistence type="predicted"/>
<evidence type="ECO:0000256" key="1">
    <source>
        <dbReference type="SAM" id="Phobius"/>
    </source>
</evidence>
<protein>
    <submittedName>
        <fullName evidence="2">ORF1105</fullName>
    </submittedName>
</protein>
<sequence>MHKSSHKKRRPRVTFILLVACSLECLNSVMILVYTVIKVKVNMSAIRVNMHSNSLSGLEYSLASIMALCFALLKLPP</sequence>
<dbReference type="EMBL" id="MF768985">
    <property type="protein sequence ID" value="ATU83882.1"/>
    <property type="molecule type" value="Genomic_DNA"/>
</dbReference>
<evidence type="ECO:0000313" key="2">
    <source>
        <dbReference type="EMBL" id="ATU83882.1"/>
    </source>
</evidence>
<keyword evidence="1" id="KW-0812">Transmembrane</keyword>
<reference evidence="2" key="1">
    <citation type="journal article" date="2018" name="Aquaculture">
        <title>Complete genome sequence of a white spot syndrome virus associated with a disease incursion in Australia.</title>
        <authorList>
            <person name="Oakey J."/>
            <person name="Smith C.S."/>
        </authorList>
    </citation>
    <scope>NUCLEOTIDE SEQUENCE [LARGE SCALE GENOMIC DNA]</scope>
    <source>
        <strain evidence="2">WSSV-AU</strain>
    </source>
</reference>
<dbReference type="Proteomes" id="UP000267516">
    <property type="component" value="Segment"/>
</dbReference>
<accession>A0A2D3I685</accession>
<feature type="transmembrane region" description="Helical" evidence="1">
    <location>
        <begin position="12"/>
        <end position="37"/>
    </location>
</feature>
<keyword evidence="1" id="KW-0472">Membrane</keyword>
<keyword evidence="1" id="KW-1133">Transmembrane helix</keyword>
<organism evidence="2">
    <name type="scientific">White spot syndrome virus</name>
    <dbReference type="NCBI Taxonomy" id="342409"/>
    <lineage>
        <taxon>Viruses</taxon>
        <taxon>Viruses incertae sedis</taxon>
        <taxon>Naldaviricetes</taxon>
        <taxon>Nimaviridae</taxon>
        <taxon>Whispovirus</taxon>
    </lineage>
</organism>
<name>A0A2D3I685_9VIRU</name>